<gene>
    <name evidence="2" type="ORF">BOTBODRAFT_30450</name>
</gene>
<dbReference type="Gene3D" id="3.80.10.10">
    <property type="entry name" value="Ribonuclease Inhibitor"/>
    <property type="match status" value="1"/>
</dbReference>
<dbReference type="Pfam" id="PF12937">
    <property type="entry name" value="F-box-like"/>
    <property type="match status" value="1"/>
</dbReference>
<evidence type="ECO:0000259" key="1">
    <source>
        <dbReference type="Pfam" id="PF12937"/>
    </source>
</evidence>
<dbReference type="Gene3D" id="1.20.1280.50">
    <property type="match status" value="1"/>
</dbReference>
<keyword evidence="3" id="KW-1185">Reference proteome</keyword>
<dbReference type="OrthoDB" id="3365698at2759"/>
<dbReference type="HOGENOM" id="CLU_019609_1_0_1"/>
<dbReference type="AlphaFoldDB" id="A0A067MZV3"/>
<dbReference type="InParanoid" id="A0A067MZV3"/>
<dbReference type="InterPro" id="IPR001810">
    <property type="entry name" value="F-box_dom"/>
</dbReference>
<reference evidence="3" key="1">
    <citation type="journal article" date="2014" name="Proc. Natl. Acad. Sci. U.S.A.">
        <title>Extensive sampling of basidiomycete genomes demonstrates inadequacy of the white-rot/brown-rot paradigm for wood decay fungi.</title>
        <authorList>
            <person name="Riley R."/>
            <person name="Salamov A.A."/>
            <person name="Brown D.W."/>
            <person name="Nagy L.G."/>
            <person name="Floudas D."/>
            <person name="Held B.W."/>
            <person name="Levasseur A."/>
            <person name="Lombard V."/>
            <person name="Morin E."/>
            <person name="Otillar R."/>
            <person name="Lindquist E.A."/>
            <person name="Sun H."/>
            <person name="LaButti K.M."/>
            <person name="Schmutz J."/>
            <person name="Jabbour D."/>
            <person name="Luo H."/>
            <person name="Baker S.E."/>
            <person name="Pisabarro A.G."/>
            <person name="Walton J.D."/>
            <person name="Blanchette R.A."/>
            <person name="Henrissat B."/>
            <person name="Martin F."/>
            <person name="Cullen D."/>
            <person name="Hibbett D.S."/>
            <person name="Grigoriev I.V."/>
        </authorList>
    </citation>
    <scope>NUCLEOTIDE SEQUENCE [LARGE SCALE GENOMIC DNA]</scope>
    <source>
        <strain evidence="3">FD-172 SS1</strain>
    </source>
</reference>
<name>A0A067MZV3_BOTB1</name>
<dbReference type="SUPFAM" id="SSF81383">
    <property type="entry name" value="F-box domain"/>
    <property type="match status" value="1"/>
</dbReference>
<protein>
    <recommendedName>
        <fullName evidence="1">F-box domain-containing protein</fullName>
    </recommendedName>
</protein>
<dbReference type="EMBL" id="KL198025">
    <property type="protein sequence ID" value="KDQ17061.1"/>
    <property type="molecule type" value="Genomic_DNA"/>
</dbReference>
<evidence type="ECO:0000313" key="2">
    <source>
        <dbReference type="EMBL" id="KDQ17061.1"/>
    </source>
</evidence>
<organism evidence="2 3">
    <name type="scientific">Botryobasidium botryosum (strain FD-172 SS1)</name>
    <dbReference type="NCBI Taxonomy" id="930990"/>
    <lineage>
        <taxon>Eukaryota</taxon>
        <taxon>Fungi</taxon>
        <taxon>Dikarya</taxon>
        <taxon>Basidiomycota</taxon>
        <taxon>Agaricomycotina</taxon>
        <taxon>Agaricomycetes</taxon>
        <taxon>Cantharellales</taxon>
        <taxon>Botryobasidiaceae</taxon>
        <taxon>Botryobasidium</taxon>
    </lineage>
</organism>
<dbReference type="InterPro" id="IPR032675">
    <property type="entry name" value="LRR_dom_sf"/>
</dbReference>
<evidence type="ECO:0000313" key="3">
    <source>
        <dbReference type="Proteomes" id="UP000027195"/>
    </source>
</evidence>
<sequence>MTVALINRLPTEILSHIFQSCQYRGWGDLAVLILFPISRVCRLWREVIQGCPALWSDIYVRASSRRAEAQAAYQLERAGSTLLSIGIQFYWRDEYKWTEEEVAAADARPLQLADALRDTMPRWQSFRMEFSQPHDIQSFLDNCVGYTPNLSDISIGAHNDSGLPTLFIPFLRPESGPPVVASFVNVFPVFSSLGANVTELNFRVEYHLEQPLTVDFIDVLSSCPNLALCHLQVRTGLAMSDMSASSVVSLPRLANLTVIGFRDPEHLLGALRADALRRLYFHAPHYSPALRSVLQRIFRACPLLTAVGIAGSVRVVDEPSIPGPLTSEWTSSPSVTYFCLEFMDPVAHPFLRQLSLPQAQVLEIRNTICDVAYTLMSSSIHLASVSLSNLFGAPPQHMHILALPNLLSIKFEGRLDLLRCISAPNLSELSLSLHNPASSSHPTLMRGFIERSHPPLRILHLNDKQFADEDIIWCLQRLPLIEELGVAYTPMSDVTLRALEAPPLSQQGTDADVLLPRLRLANFTETCTTAEGFATLAASRNTVTWKHHPRKATGSAPAIANQ</sequence>
<dbReference type="SUPFAM" id="SSF52047">
    <property type="entry name" value="RNI-like"/>
    <property type="match status" value="1"/>
</dbReference>
<feature type="domain" description="F-box" evidence="1">
    <location>
        <begin position="6"/>
        <end position="60"/>
    </location>
</feature>
<dbReference type="Proteomes" id="UP000027195">
    <property type="component" value="Unassembled WGS sequence"/>
</dbReference>
<proteinExistence type="predicted"/>
<dbReference type="InterPro" id="IPR036047">
    <property type="entry name" value="F-box-like_dom_sf"/>
</dbReference>
<accession>A0A067MZV3</accession>